<dbReference type="RefSeq" id="WP_161927005.1">
    <property type="nucleotide sequence ID" value="NZ_BJOU01000001.1"/>
</dbReference>
<evidence type="ECO:0000313" key="2">
    <source>
        <dbReference type="Proteomes" id="UP000444980"/>
    </source>
</evidence>
<proteinExistence type="predicted"/>
<dbReference type="EMBL" id="BJOU01000001">
    <property type="protein sequence ID" value="GED97714.1"/>
    <property type="molecule type" value="Genomic_DNA"/>
</dbReference>
<dbReference type="GO" id="GO:0032259">
    <property type="term" value="P:methylation"/>
    <property type="evidence" value="ECO:0007669"/>
    <property type="project" value="UniProtKB-KW"/>
</dbReference>
<dbReference type="InterPro" id="IPR029063">
    <property type="entry name" value="SAM-dependent_MTases_sf"/>
</dbReference>
<keyword evidence="1" id="KW-0489">Methyltransferase</keyword>
<dbReference type="GO" id="GO:0008168">
    <property type="term" value="F:methyltransferase activity"/>
    <property type="evidence" value="ECO:0007669"/>
    <property type="project" value="UniProtKB-KW"/>
</dbReference>
<dbReference type="OrthoDB" id="9800643at2"/>
<dbReference type="Proteomes" id="UP000444980">
    <property type="component" value="Unassembled WGS sequence"/>
</dbReference>
<sequence>MSVDDDTDALVDELRAAGCVFAEEEAAILRDRASGAEELARWVGRRIAGEPLEHVVGVVKFAGVELAVGPGVFIPRQRTRLVAAVAGEAVARYRPGAVFVEPYCGVAPIAAVVARDYPGAVVVATDVDPVALDYARRNLGLAATVCRGIGLAGVPAELRGRVSAIAAVPPYVPVDELDLMPAEARDHEPLRTHSGGAGGLDEVGYLIAEAVTWLEPGGTLLIELHRDQADTAAEIAVDHGCSITVVTEHAAYPDDGHTAVAVLGR</sequence>
<keyword evidence="2" id="KW-1185">Reference proteome</keyword>
<name>A0A7I9UWY4_9ACTN</name>
<organism evidence="1 2">
    <name type="scientific">Gordonia crocea</name>
    <dbReference type="NCBI Taxonomy" id="589162"/>
    <lineage>
        <taxon>Bacteria</taxon>
        <taxon>Bacillati</taxon>
        <taxon>Actinomycetota</taxon>
        <taxon>Actinomycetes</taxon>
        <taxon>Mycobacteriales</taxon>
        <taxon>Gordoniaceae</taxon>
        <taxon>Gordonia</taxon>
    </lineage>
</organism>
<dbReference type="PANTHER" id="PTHR18895">
    <property type="entry name" value="HEMK METHYLTRANSFERASE"/>
    <property type="match status" value="1"/>
</dbReference>
<gene>
    <name evidence="1" type="ORF">nbrc107697_17530</name>
</gene>
<comment type="caution">
    <text evidence="1">The sequence shown here is derived from an EMBL/GenBank/DDBJ whole genome shotgun (WGS) entry which is preliminary data.</text>
</comment>
<accession>A0A7I9UWY4</accession>
<keyword evidence="1" id="KW-0808">Transferase</keyword>
<reference evidence="2" key="1">
    <citation type="submission" date="2019-06" db="EMBL/GenBank/DDBJ databases">
        <title>Gordonia isolated from sludge of a wastewater treatment plant.</title>
        <authorList>
            <person name="Tamura T."/>
            <person name="Aoyama K."/>
            <person name="Kang Y."/>
            <person name="Saito S."/>
            <person name="Akiyama N."/>
            <person name="Yazawa K."/>
            <person name="Gonoi T."/>
            <person name="Mikami Y."/>
        </authorList>
    </citation>
    <scope>NUCLEOTIDE SEQUENCE [LARGE SCALE GENOMIC DNA]</scope>
    <source>
        <strain evidence="2">NBRC 107697</strain>
    </source>
</reference>
<dbReference type="InterPro" id="IPR050320">
    <property type="entry name" value="N5-glutamine_MTase"/>
</dbReference>
<protein>
    <submittedName>
        <fullName evidence="1">Methylase of HemK family protein</fullName>
    </submittedName>
</protein>
<dbReference type="PANTHER" id="PTHR18895:SF74">
    <property type="entry name" value="MTRF1L RELEASE FACTOR GLUTAMINE METHYLTRANSFERASE"/>
    <property type="match status" value="1"/>
</dbReference>
<dbReference type="AlphaFoldDB" id="A0A7I9UWY4"/>
<evidence type="ECO:0000313" key="1">
    <source>
        <dbReference type="EMBL" id="GED97714.1"/>
    </source>
</evidence>
<dbReference type="SUPFAM" id="SSF53335">
    <property type="entry name" value="S-adenosyl-L-methionine-dependent methyltransferases"/>
    <property type="match status" value="1"/>
</dbReference>
<dbReference type="Gene3D" id="3.40.50.150">
    <property type="entry name" value="Vaccinia Virus protein VP39"/>
    <property type="match status" value="1"/>
</dbReference>